<protein>
    <submittedName>
        <fullName evidence="1">Uncharacterized protein</fullName>
    </submittedName>
</protein>
<dbReference type="GeneID" id="92028627"/>
<proteinExistence type="predicted"/>
<reference evidence="1 2" key="1">
    <citation type="submission" date="2024-04" db="EMBL/GenBank/DDBJ databases">
        <title>Phyllosticta paracitricarpa is synonymous to the EU quarantine fungus P. citricarpa based on phylogenomic analyses.</title>
        <authorList>
            <consortium name="Lawrence Berkeley National Laboratory"/>
            <person name="Van ingen-buijs V.A."/>
            <person name="Van westerhoven A.C."/>
            <person name="Haridas S."/>
            <person name="Skiadas P."/>
            <person name="Martin F."/>
            <person name="Groenewald J.Z."/>
            <person name="Crous P.W."/>
            <person name="Seidl M.F."/>
        </authorList>
    </citation>
    <scope>NUCLEOTIDE SEQUENCE [LARGE SCALE GENOMIC DNA]</scope>
    <source>
        <strain evidence="1 2">CPC 17464</strain>
    </source>
</reference>
<evidence type="ECO:0000313" key="2">
    <source>
        <dbReference type="Proteomes" id="UP001360953"/>
    </source>
</evidence>
<organism evidence="1 2">
    <name type="scientific">Phyllosticta citribraziliensis</name>
    <dbReference type="NCBI Taxonomy" id="989973"/>
    <lineage>
        <taxon>Eukaryota</taxon>
        <taxon>Fungi</taxon>
        <taxon>Dikarya</taxon>
        <taxon>Ascomycota</taxon>
        <taxon>Pezizomycotina</taxon>
        <taxon>Dothideomycetes</taxon>
        <taxon>Dothideomycetes incertae sedis</taxon>
        <taxon>Botryosphaeriales</taxon>
        <taxon>Phyllostictaceae</taxon>
        <taxon>Phyllosticta</taxon>
    </lineage>
</organism>
<dbReference type="Proteomes" id="UP001360953">
    <property type="component" value="Unassembled WGS sequence"/>
</dbReference>
<dbReference type="EMBL" id="JBBPEH010000001">
    <property type="protein sequence ID" value="KAK7544802.1"/>
    <property type="molecule type" value="Genomic_DNA"/>
</dbReference>
<evidence type="ECO:0000313" key="1">
    <source>
        <dbReference type="EMBL" id="KAK7544802.1"/>
    </source>
</evidence>
<sequence length="181" mass="19993">MAVSGLAASAWASTHPTLRLTLDFVMQKETLDEATNKEHSHLFDIEKRKGSAEDGVLEYVEQTQQVVVTASSVARDSHKNGWLASWTVLALLLLSRLLYLEVISALNITSSEGEQIGPTSHQLQTRRDRNAIRGASESARAPSSFGRSGRRWLRGLWAPPHRRRSLAAVLRRARWAGGLVG</sequence>
<gene>
    <name evidence="1" type="ORF">J3D65DRAFT_37267</name>
</gene>
<keyword evidence="2" id="KW-1185">Reference proteome</keyword>
<accession>A0ABR1MDY7</accession>
<dbReference type="RefSeq" id="XP_066660037.1">
    <property type="nucleotide sequence ID" value="XM_066795721.1"/>
</dbReference>
<name>A0ABR1MDY7_9PEZI</name>
<comment type="caution">
    <text evidence="1">The sequence shown here is derived from an EMBL/GenBank/DDBJ whole genome shotgun (WGS) entry which is preliminary data.</text>
</comment>